<evidence type="ECO:0000256" key="1">
    <source>
        <dbReference type="ARBA" id="ARBA00043985"/>
    </source>
</evidence>
<evidence type="ECO:0000313" key="4">
    <source>
        <dbReference type="EMBL" id="AWN37236.1"/>
    </source>
</evidence>
<proteinExistence type="inferred from homology"/>
<reference evidence="4 5" key="1">
    <citation type="submission" date="2018-05" db="EMBL/GenBank/DDBJ databases">
        <title>Complete Genome Sequence of Methylobacterium sp. 17Sr1-43.</title>
        <authorList>
            <person name="Srinivasan S."/>
        </authorList>
    </citation>
    <scope>NUCLEOTIDE SEQUENCE [LARGE SCALE GENOMIC DNA]</scope>
    <source>
        <strain evidence="4 5">17Sr1-43</strain>
    </source>
</reference>
<evidence type="ECO:0000256" key="2">
    <source>
        <dbReference type="SAM" id="Coils"/>
    </source>
</evidence>
<keyword evidence="2" id="KW-0175">Coiled coil</keyword>
<dbReference type="OrthoDB" id="7999550at2"/>
<dbReference type="Proteomes" id="UP000246058">
    <property type="component" value="Chromosome"/>
</dbReference>
<accession>A0A2U8VVV1</accession>
<dbReference type="AlphaFoldDB" id="A0A2U8VVV1"/>
<dbReference type="EMBL" id="CP029551">
    <property type="protein sequence ID" value="AWN37236.1"/>
    <property type="molecule type" value="Genomic_DNA"/>
</dbReference>
<feature type="region of interest" description="Disordered" evidence="3">
    <location>
        <begin position="222"/>
        <end position="241"/>
    </location>
</feature>
<evidence type="ECO:0000313" key="5">
    <source>
        <dbReference type="Proteomes" id="UP000246058"/>
    </source>
</evidence>
<sequence>MFKLFETLLRGQAARAAEEIFDRNALLILDQQIRETRAGLERGRQALAAAVAGDRAEARRLEEAEARIAALEAQAVAALRGGRDDLATEAAASIADLEAERDALKAARARFAAEIGRIRARVADATRRQAELERGRRVAAAQEAVRRLGAGAARQDAATLREAEATLARLGALQAEAADTEAALAEAEPGRDIGARLERAGFGPAPGSAGTPTGGAVLERLRRRAAEPVSEPAAETVSATA</sequence>
<organism evidence="4 5">
    <name type="scientific">Methylobacterium radiodurans</name>
    <dbReference type="NCBI Taxonomy" id="2202828"/>
    <lineage>
        <taxon>Bacteria</taxon>
        <taxon>Pseudomonadati</taxon>
        <taxon>Pseudomonadota</taxon>
        <taxon>Alphaproteobacteria</taxon>
        <taxon>Hyphomicrobiales</taxon>
        <taxon>Methylobacteriaceae</taxon>
        <taxon>Methylobacterium</taxon>
    </lineage>
</organism>
<keyword evidence="5" id="KW-1185">Reference proteome</keyword>
<evidence type="ECO:0008006" key="6">
    <source>
        <dbReference type="Google" id="ProtNLM"/>
    </source>
</evidence>
<gene>
    <name evidence="4" type="ORF">DK427_17135</name>
</gene>
<dbReference type="InterPro" id="IPR007157">
    <property type="entry name" value="PspA_VIPP1"/>
</dbReference>
<evidence type="ECO:0000256" key="3">
    <source>
        <dbReference type="SAM" id="MobiDB-lite"/>
    </source>
</evidence>
<dbReference type="KEGG" id="meti:DK427_17135"/>
<dbReference type="Pfam" id="PF04012">
    <property type="entry name" value="PspA_IM30"/>
    <property type="match status" value="1"/>
</dbReference>
<comment type="similarity">
    <text evidence="1">Belongs to the PspA/Vipp/IM30 family.</text>
</comment>
<name>A0A2U8VVV1_9HYPH</name>
<dbReference type="RefSeq" id="WP_109952315.1">
    <property type="nucleotide sequence ID" value="NZ_CP029551.1"/>
</dbReference>
<feature type="coiled-coil region" evidence="2">
    <location>
        <begin position="54"/>
        <end position="114"/>
    </location>
</feature>
<protein>
    <recommendedName>
        <fullName evidence="6">PspA/IM30 family protein</fullName>
    </recommendedName>
</protein>